<reference evidence="1 2" key="1">
    <citation type="submission" date="2019-04" db="EMBL/GenBank/DDBJ databases">
        <authorList>
            <person name="Van Vliet M D."/>
        </authorList>
    </citation>
    <scope>NUCLEOTIDE SEQUENCE [LARGE SCALE GENOMIC DNA]</scope>
    <source>
        <strain evidence="1 2">F1</strain>
    </source>
</reference>
<dbReference type="Proteomes" id="UP000366872">
    <property type="component" value="Unassembled WGS sequence"/>
</dbReference>
<dbReference type="AlphaFoldDB" id="A0A6C2U9Z0"/>
<gene>
    <name evidence="1" type="ORF">PDESU_04786</name>
</gene>
<evidence type="ECO:0000313" key="1">
    <source>
        <dbReference type="EMBL" id="VGO16196.1"/>
    </source>
</evidence>
<dbReference type="EMBL" id="CAAHFG010000003">
    <property type="protein sequence ID" value="VGO16196.1"/>
    <property type="molecule type" value="Genomic_DNA"/>
</dbReference>
<name>A0A6C2U9Z0_PONDE</name>
<evidence type="ECO:0000313" key="2">
    <source>
        <dbReference type="Proteomes" id="UP000366872"/>
    </source>
</evidence>
<accession>A0A6C2U9Z0</accession>
<organism evidence="1 2">
    <name type="scientific">Pontiella desulfatans</name>
    <dbReference type="NCBI Taxonomy" id="2750659"/>
    <lineage>
        <taxon>Bacteria</taxon>
        <taxon>Pseudomonadati</taxon>
        <taxon>Kiritimatiellota</taxon>
        <taxon>Kiritimatiellia</taxon>
        <taxon>Kiritimatiellales</taxon>
        <taxon>Pontiellaceae</taxon>
        <taxon>Pontiella</taxon>
    </lineage>
</organism>
<protein>
    <submittedName>
        <fullName evidence="1">Uncharacterized protein</fullName>
    </submittedName>
</protein>
<keyword evidence="2" id="KW-1185">Reference proteome</keyword>
<sequence length="581" mass="66959">MARMNQIPEIPSEDLEKYSSAISLSDMEIFVFPELLYSLVLANIMSPRIWEWKEHEWFAKLDTMKPYKKIQRLKQFIIDNYEFNLDLDTWGLTTKESEIERFKPYMDEGMISQSNALFGYQGDKHYFSLDIRKHFGLDKYNSSIIPFWKTETLEAMDAFKFKENYRVGAGECVSLSTLYAAALFIICEIPLEDIFLIATPLHSQNFINVNDGVLTNNRRLVTKNMWFNGTDLTGKAQRALRNEQVTIVANNTGFIHTVYPEATIAPDSFEVFRSKLDAFTTTEITFEILANFLRERSEFQKCFQIKYLRHGKEQYLPIERAFAYEHGSPYKVSDNATRDKLLDQIDEYDFYTDPIEGRIQINKLGDYLKNNPISHFDEENMRGLAEKIDCTRDMERKMSVIEGLVDFVHLEPELPEVGEKTFGGPGPIEIQPGSSRDEIIDHLSSLRESHTIADLAFYASRDLSSTHWKPFLKAGLERNPVIIAATKELSDDELVQTMQDLTNESIYDGPRAAQPDEVWNFQRGDGLERAIALANVWKSRHPEASIEFTAKGSEVTLVWGDRKIRFESAKGLVKELTLKPI</sequence>
<proteinExistence type="predicted"/>